<dbReference type="EMBL" id="JASGOQ010000001">
    <property type="protein sequence ID" value="MDV5392378.1"/>
    <property type="molecule type" value="Genomic_DNA"/>
</dbReference>
<sequence>MFGAIGNQIHGAEGTKNAWSTGEQMLAHGVAGGVMSSLQGGKFGHGFISAGLMKGLGKIETSATLGRTLIQAIAGGTISRLTGGKFGNGAITSAIQYLVNEVSDRFREFRANRLAEQKKMNEAADDSKVGVNVYVKKQVGNVSFKSSGRDIVNGETIPASVSIDVKALSVTADSNGNGSIGVSQTI</sequence>
<evidence type="ECO:0008006" key="3">
    <source>
        <dbReference type="Google" id="ProtNLM"/>
    </source>
</evidence>
<dbReference type="AlphaFoldDB" id="A0AAE4TQ02"/>
<name>A0AAE4TQ02_9GAMM</name>
<organism evidence="1 2">
    <name type="scientific">Shewanella xiamenensis</name>
    <dbReference type="NCBI Taxonomy" id="332186"/>
    <lineage>
        <taxon>Bacteria</taxon>
        <taxon>Pseudomonadati</taxon>
        <taxon>Pseudomonadota</taxon>
        <taxon>Gammaproteobacteria</taxon>
        <taxon>Alteromonadales</taxon>
        <taxon>Shewanellaceae</taxon>
        <taxon>Shewanella</taxon>
    </lineage>
</organism>
<proteinExistence type="predicted"/>
<dbReference type="Proteomes" id="UP001187859">
    <property type="component" value="Unassembled WGS sequence"/>
</dbReference>
<accession>A0AAE4TQ02</accession>
<comment type="caution">
    <text evidence="1">The sequence shown here is derived from an EMBL/GenBank/DDBJ whole genome shotgun (WGS) entry which is preliminary data.</text>
</comment>
<protein>
    <recommendedName>
        <fullName evidence="3">DUF637 domain-containing protein</fullName>
    </recommendedName>
</protein>
<dbReference type="RefSeq" id="WP_264889322.1">
    <property type="nucleotide sequence ID" value="NZ_AP026732.1"/>
</dbReference>
<reference evidence="1" key="1">
    <citation type="submission" date="2023-05" db="EMBL/GenBank/DDBJ databases">
        <title>Colonisation of extended spectrum b-lactamase- and carbapenemase-producing bacteria on hospital surfaces from low- and middle-income countries.</title>
        <authorList>
            <person name="Nieto-Rosado M."/>
            <person name="Sands K."/>
            <person name="Iregbu K."/>
            <person name="Zahra R."/>
            <person name="Mazarati J.B."/>
            <person name="Mehtar S."/>
            <person name="Barnards-Group B."/>
            <person name="Walsh T.R."/>
        </authorList>
    </citation>
    <scope>NUCLEOTIDE SEQUENCE</scope>
    <source>
        <strain evidence="1">PP-E493</strain>
    </source>
</reference>
<gene>
    <name evidence="1" type="ORF">QM089_19480</name>
</gene>
<evidence type="ECO:0000313" key="1">
    <source>
        <dbReference type="EMBL" id="MDV5392378.1"/>
    </source>
</evidence>
<evidence type="ECO:0000313" key="2">
    <source>
        <dbReference type="Proteomes" id="UP001187859"/>
    </source>
</evidence>